<evidence type="ECO:0000259" key="9">
    <source>
        <dbReference type="PROSITE" id="PS50903"/>
    </source>
</evidence>
<dbReference type="PANTHER" id="PTHR42981:SF2">
    <property type="entry name" value="PYRUVATE DEHYDROGENASE [UBIQUINONE]"/>
    <property type="match status" value="1"/>
</dbReference>
<dbReference type="GO" id="GO:0030976">
    <property type="term" value="F:thiamine pyrophosphate binding"/>
    <property type="evidence" value="ECO:0007669"/>
    <property type="project" value="InterPro"/>
</dbReference>
<dbReference type="GO" id="GO:0006082">
    <property type="term" value="P:organic acid metabolic process"/>
    <property type="evidence" value="ECO:0007669"/>
    <property type="project" value="UniProtKB-ARBA"/>
</dbReference>
<dbReference type="InterPro" id="IPR047211">
    <property type="entry name" value="POXB-like"/>
</dbReference>
<dbReference type="SUPFAM" id="SSF52467">
    <property type="entry name" value="DHS-like NAD/FAD-binding domain"/>
    <property type="match status" value="1"/>
</dbReference>
<dbReference type="InterPro" id="IPR024934">
    <property type="entry name" value="Rubredoxin-like_dom"/>
</dbReference>
<dbReference type="Gene3D" id="3.40.50.970">
    <property type="match status" value="2"/>
</dbReference>
<evidence type="ECO:0000256" key="4">
    <source>
        <dbReference type="ARBA" id="ARBA00022982"/>
    </source>
</evidence>
<dbReference type="InterPro" id="IPR011766">
    <property type="entry name" value="TPP_enzyme_TPP-bd"/>
</dbReference>
<dbReference type="GO" id="GO:0000287">
    <property type="term" value="F:magnesium ion binding"/>
    <property type="evidence" value="ECO:0007669"/>
    <property type="project" value="InterPro"/>
</dbReference>
<protein>
    <submittedName>
        <fullName evidence="10">Rubredoxin</fullName>
    </submittedName>
</protein>
<name>A0A8T8K756_9EURY</name>
<evidence type="ECO:0000256" key="3">
    <source>
        <dbReference type="ARBA" id="ARBA00022723"/>
    </source>
</evidence>
<dbReference type="Pfam" id="PF02775">
    <property type="entry name" value="TPP_enzyme_C"/>
    <property type="match status" value="1"/>
</dbReference>
<comment type="similarity">
    <text evidence="1 7">Belongs to the TPP enzyme family.</text>
</comment>
<evidence type="ECO:0000313" key="10">
    <source>
        <dbReference type="EMBL" id="QUH23652.1"/>
    </source>
</evidence>
<dbReference type="PANTHER" id="PTHR42981">
    <property type="entry name" value="PYRUVATE DEHYDROGENASE [UBIQUINONE]"/>
    <property type="match status" value="1"/>
</dbReference>
<evidence type="ECO:0000256" key="7">
    <source>
        <dbReference type="RuleBase" id="RU362132"/>
    </source>
</evidence>
<dbReference type="InterPro" id="IPR029061">
    <property type="entry name" value="THDP-binding"/>
</dbReference>
<dbReference type="InterPro" id="IPR047212">
    <property type="entry name" value="TPP_POXB-like"/>
</dbReference>
<evidence type="ECO:0000256" key="8">
    <source>
        <dbReference type="SAM" id="Coils"/>
    </source>
</evidence>
<dbReference type="InterPro" id="IPR024935">
    <property type="entry name" value="Rubredoxin_dom"/>
</dbReference>
<dbReference type="Pfam" id="PF02776">
    <property type="entry name" value="TPP_enzyme_N"/>
    <property type="match status" value="1"/>
</dbReference>
<gene>
    <name evidence="10" type="ORF">HYG87_07695</name>
</gene>
<keyword evidence="11" id="KW-1185">Reference proteome</keyword>
<keyword evidence="6 7" id="KW-0786">Thiamine pyrophosphate</keyword>
<dbReference type="RefSeq" id="WP_211532608.1">
    <property type="nucleotide sequence ID" value="NZ_CP058560.1"/>
</dbReference>
<feature type="domain" description="Rubredoxin-like" evidence="9">
    <location>
        <begin position="1"/>
        <end position="44"/>
    </location>
</feature>
<dbReference type="SUPFAM" id="SSF57802">
    <property type="entry name" value="Rubredoxin-like"/>
    <property type="match status" value="1"/>
</dbReference>
<dbReference type="InterPro" id="IPR012000">
    <property type="entry name" value="Thiamin_PyroP_enz_cen_dom"/>
</dbReference>
<organism evidence="10 11">
    <name type="scientific">Methanobacterium alkalithermotolerans</name>
    <dbReference type="NCBI Taxonomy" id="2731220"/>
    <lineage>
        <taxon>Archaea</taxon>
        <taxon>Methanobacteriati</taxon>
        <taxon>Methanobacteriota</taxon>
        <taxon>Methanomada group</taxon>
        <taxon>Methanobacteria</taxon>
        <taxon>Methanobacteriales</taxon>
        <taxon>Methanobacteriaceae</taxon>
        <taxon>Methanobacterium</taxon>
    </lineage>
</organism>
<reference evidence="10" key="1">
    <citation type="submission" date="2020-07" db="EMBL/GenBank/DDBJ databases">
        <title>Methanobacterium. sp. MethCan genome.</title>
        <authorList>
            <person name="Postec A."/>
            <person name="Quemeneur M."/>
        </authorList>
    </citation>
    <scope>NUCLEOTIDE SEQUENCE</scope>
    <source>
        <strain evidence="10">MethCAN</strain>
    </source>
</reference>
<dbReference type="GO" id="GO:0005506">
    <property type="term" value="F:iron ion binding"/>
    <property type="evidence" value="ECO:0007669"/>
    <property type="project" value="InterPro"/>
</dbReference>
<dbReference type="InterPro" id="IPR029035">
    <property type="entry name" value="DHS-like_NAD/FAD-binding_dom"/>
</dbReference>
<dbReference type="EMBL" id="CP058560">
    <property type="protein sequence ID" value="QUH23652.1"/>
    <property type="molecule type" value="Genomic_DNA"/>
</dbReference>
<dbReference type="CDD" id="cd02014">
    <property type="entry name" value="TPP_POX"/>
    <property type="match status" value="1"/>
</dbReference>
<evidence type="ECO:0000256" key="5">
    <source>
        <dbReference type="ARBA" id="ARBA00023004"/>
    </source>
</evidence>
<dbReference type="GeneID" id="64820638"/>
<dbReference type="InterPro" id="IPR012001">
    <property type="entry name" value="Thiamin_PyroP_enz_TPP-bd_dom"/>
</dbReference>
<evidence type="ECO:0000313" key="11">
    <source>
        <dbReference type="Proteomes" id="UP000681041"/>
    </source>
</evidence>
<keyword evidence="4" id="KW-0249">Electron transport</keyword>
<dbReference type="Gene3D" id="3.40.50.1220">
    <property type="entry name" value="TPP-binding domain"/>
    <property type="match status" value="1"/>
</dbReference>
<sequence length="587" mass="65053">MTKFRCTVCNYIYDEEKEEVQFSNLPASWTCPVCNSPLKVFVVLKVDLQTSKKSAEKITVSDIIIKQMAEWGVKYVFGIPGTSSLGILEALRNQDHITYFQVRHEQTAAFMASAYGKLTGNISACLTVAGPGATNLTTGLYDAKLDKSPVLALTGQVTRELIGPGSFQEIDQHSFFEPFSVFNQSLMFQDQTTNLVTLAIKNALLKKGVSHISVPNDIQKEVYDTEIMPLEGKITNMAISAPDYLIKKSAKIINSADRPVIIAGFGAMDQGLNLLELAEKISSPIVTTFRGKGVINEDEKLYVGSHGTIGSTAATSLVRKSDLLIVIGSSFSDMTQIPEKKTIQIDIDPLMIGRRYPVEVGLLGNSAEILPELIKNVKKVKRDSYRDEIQDLKNDWENIIEREANDKKSPLRVPYILKVLQEMADPEAIFALDVGENSWWFGRNFPVQNSQKIVFSGHLASMGFGLPAALAAQIEYPEKQVICITGDGGFSMVMADFLTAVKYQLPLTVLLFNNHQLAMIQQEQKIEKYPNWQTELFNCDFAAFAKNCGGIGIKVTESEELTAAIEKALSLNKPVLVDIETDPRRFH</sequence>
<dbReference type="PROSITE" id="PS00187">
    <property type="entry name" value="TPP_ENZYMES"/>
    <property type="match status" value="1"/>
</dbReference>
<proteinExistence type="inferred from homology"/>
<dbReference type="AlphaFoldDB" id="A0A8T8K756"/>
<keyword evidence="8" id="KW-0175">Coiled coil</keyword>
<keyword evidence="5" id="KW-0408">Iron</keyword>
<dbReference type="OrthoDB" id="6837at2157"/>
<accession>A0A8T8K756</accession>
<dbReference type="GO" id="GO:0044272">
    <property type="term" value="P:sulfur compound biosynthetic process"/>
    <property type="evidence" value="ECO:0007669"/>
    <property type="project" value="UniProtKB-ARBA"/>
</dbReference>
<evidence type="ECO:0000256" key="6">
    <source>
        <dbReference type="ARBA" id="ARBA00023052"/>
    </source>
</evidence>
<evidence type="ECO:0000256" key="1">
    <source>
        <dbReference type="ARBA" id="ARBA00007812"/>
    </source>
</evidence>
<dbReference type="KEGG" id="meme:HYG87_07695"/>
<dbReference type="InterPro" id="IPR047210">
    <property type="entry name" value="TPP_PYR_POXB-like"/>
</dbReference>
<dbReference type="Proteomes" id="UP000681041">
    <property type="component" value="Chromosome"/>
</dbReference>
<dbReference type="InterPro" id="IPR000399">
    <property type="entry name" value="TPP-bd_CS"/>
</dbReference>
<dbReference type="SUPFAM" id="SSF52518">
    <property type="entry name" value="Thiamin diphosphate-binding fold (THDP-binding)"/>
    <property type="match status" value="2"/>
</dbReference>
<dbReference type="Pfam" id="PF00301">
    <property type="entry name" value="Rubredoxin"/>
    <property type="match status" value="1"/>
</dbReference>
<dbReference type="PROSITE" id="PS50903">
    <property type="entry name" value="RUBREDOXIN_LIKE"/>
    <property type="match status" value="1"/>
</dbReference>
<dbReference type="FunFam" id="3.40.50.970:FF:000007">
    <property type="entry name" value="Acetolactate synthase"/>
    <property type="match status" value="1"/>
</dbReference>
<dbReference type="Gene3D" id="2.20.28.10">
    <property type="match status" value="1"/>
</dbReference>
<dbReference type="Pfam" id="PF00205">
    <property type="entry name" value="TPP_enzyme_M"/>
    <property type="match status" value="1"/>
</dbReference>
<dbReference type="GO" id="GO:0003824">
    <property type="term" value="F:catalytic activity"/>
    <property type="evidence" value="ECO:0007669"/>
    <property type="project" value="InterPro"/>
</dbReference>
<keyword evidence="3" id="KW-0479">Metal-binding</keyword>
<evidence type="ECO:0000256" key="2">
    <source>
        <dbReference type="ARBA" id="ARBA00022448"/>
    </source>
</evidence>
<dbReference type="CDD" id="cd07039">
    <property type="entry name" value="TPP_PYR_POX"/>
    <property type="match status" value="1"/>
</dbReference>
<dbReference type="CDD" id="cd00730">
    <property type="entry name" value="rubredoxin"/>
    <property type="match status" value="1"/>
</dbReference>
<keyword evidence="2" id="KW-0813">Transport</keyword>
<feature type="coiled-coil region" evidence="8">
    <location>
        <begin position="375"/>
        <end position="402"/>
    </location>
</feature>